<gene>
    <name evidence="2" type="ORF">L21SP4_01495</name>
</gene>
<dbReference type="Proteomes" id="UP000035268">
    <property type="component" value="Chromosome"/>
</dbReference>
<dbReference type="NCBIfam" id="TIGR02532">
    <property type="entry name" value="IV_pilin_GFxxxE"/>
    <property type="match status" value="1"/>
</dbReference>
<protein>
    <submittedName>
        <fullName evidence="2">Cassette protein C, Verrucomicrobia group</fullName>
    </submittedName>
</protein>
<accession>A0A0G3EIT1</accession>
<dbReference type="KEGG" id="vbl:L21SP4_01495"/>
<evidence type="ECO:0000313" key="2">
    <source>
        <dbReference type="EMBL" id="AKJ64740.1"/>
    </source>
</evidence>
<reference evidence="2 3" key="2">
    <citation type="journal article" date="2016" name="ISME J.">
        <title>Characterization of the first cultured representative of Verrucomicrobia subdivision 5 indicates the proposal of a novel phylum.</title>
        <authorList>
            <person name="Spring S."/>
            <person name="Bunk B."/>
            <person name="Sproer C."/>
            <person name="Schumann P."/>
            <person name="Rohde M."/>
            <person name="Tindall B.J."/>
            <person name="Klenk H.P."/>
        </authorList>
    </citation>
    <scope>NUCLEOTIDE SEQUENCE [LARGE SCALE GENOMIC DNA]</scope>
    <source>
        <strain evidence="2 3">L21-Fru-AB</strain>
    </source>
</reference>
<feature type="transmembrane region" description="Helical" evidence="1">
    <location>
        <begin position="20"/>
        <end position="42"/>
    </location>
</feature>
<sequence length="311" mass="34722">MNVCAHERERFPGGGKAFTLVEMLLATAILSILLMALVSLYLQTTGTADRARARIKLAVQVNKTFDRMQEHFSTCIRDCPMGLDTPGESVAHLGDYAGTEFAFVCLNGTVDPPASRLASSQFYYIDHQTDMAGREDPTRFALYLQNQSRARTNRAFGVRHKPMSGFLDRRRRDASGSNAGWQSAQPLLPNVVSMYVYVYRYRPDGTLENITPGMDGNPDPPKQWTPWPTDIPPPEDDPGIQATSIEDMPDAVAVELGVLTPEDADALARRIEFGESVSQVMADDEDNISCRTFRRLFVFNRSPRTHLQSEK</sequence>
<organism evidence="2 3">
    <name type="scientific">Kiritimatiella glycovorans</name>
    <dbReference type="NCBI Taxonomy" id="1307763"/>
    <lineage>
        <taxon>Bacteria</taxon>
        <taxon>Pseudomonadati</taxon>
        <taxon>Kiritimatiellota</taxon>
        <taxon>Kiritimatiellia</taxon>
        <taxon>Kiritimatiellales</taxon>
        <taxon>Kiritimatiellaceae</taxon>
        <taxon>Kiritimatiella</taxon>
    </lineage>
</organism>
<dbReference type="RefSeq" id="WP_052882039.1">
    <property type="nucleotide sequence ID" value="NZ_CP010904.1"/>
</dbReference>
<dbReference type="STRING" id="1307763.L21SP4_01495"/>
<evidence type="ECO:0000256" key="1">
    <source>
        <dbReference type="SAM" id="Phobius"/>
    </source>
</evidence>
<keyword evidence="3" id="KW-1185">Reference proteome</keyword>
<keyword evidence="1" id="KW-0812">Transmembrane</keyword>
<proteinExistence type="predicted"/>
<dbReference type="EMBL" id="CP010904">
    <property type="protein sequence ID" value="AKJ64740.1"/>
    <property type="molecule type" value="Genomic_DNA"/>
</dbReference>
<dbReference type="SUPFAM" id="SSF54523">
    <property type="entry name" value="Pili subunits"/>
    <property type="match status" value="1"/>
</dbReference>
<dbReference type="AlphaFoldDB" id="A0A0G3EIT1"/>
<reference evidence="3" key="1">
    <citation type="submission" date="2015-02" db="EMBL/GenBank/DDBJ databases">
        <title>Description and complete genome sequence of the first cultured representative of the subdivision 5 of the Verrucomicrobia phylum.</title>
        <authorList>
            <person name="Spring S."/>
            <person name="Bunk B."/>
            <person name="Sproer C."/>
            <person name="Klenk H.-P."/>
        </authorList>
    </citation>
    <scope>NUCLEOTIDE SEQUENCE [LARGE SCALE GENOMIC DNA]</scope>
    <source>
        <strain evidence="3">L21-Fru-AB</strain>
    </source>
</reference>
<evidence type="ECO:0000313" key="3">
    <source>
        <dbReference type="Proteomes" id="UP000035268"/>
    </source>
</evidence>
<keyword evidence="1" id="KW-0472">Membrane</keyword>
<dbReference type="InterPro" id="IPR045584">
    <property type="entry name" value="Pilin-like"/>
</dbReference>
<name>A0A0G3EIT1_9BACT</name>
<dbReference type="InterPro" id="IPR012902">
    <property type="entry name" value="N_methyl_site"/>
</dbReference>
<keyword evidence="1" id="KW-1133">Transmembrane helix</keyword>